<dbReference type="Proteomes" id="UP000325081">
    <property type="component" value="Unassembled WGS sequence"/>
</dbReference>
<reference evidence="3" key="1">
    <citation type="journal article" date="2019" name="Curr. Biol.">
        <title>Genome Sequence of Striga asiatica Provides Insight into the Evolution of Plant Parasitism.</title>
        <authorList>
            <person name="Yoshida S."/>
            <person name="Kim S."/>
            <person name="Wafula E.K."/>
            <person name="Tanskanen J."/>
            <person name="Kim Y.M."/>
            <person name="Honaas L."/>
            <person name="Yang Z."/>
            <person name="Spallek T."/>
            <person name="Conn C.E."/>
            <person name="Ichihashi Y."/>
            <person name="Cheong K."/>
            <person name="Cui S."/>
            <person name="Der J.P."/>
            <person name="Gundlach H."/>
            <person name="Jiao Y."/>
            <person name="Hori C."/>
            <person name="Ishida J.K."/>
            <person name="Kasahara H."/>
            <person name="Kiba T."/>
            <person name="Kim M.S."/>
            <person name="Koo N."/>
            <person name="Laohavisit A."/>
            <person name="Lee Y.H."/>
            <person name="Lumba S."/>
            <person name="McCourt P."/>
            <person name="Mortimer J.C."/>
            <person name="Mutuku J.M."/>
            <person name="Nomura T."/>
            <person name="Sasaki-Sekimoto Y."/>
            <person name="Seto Y."/>
            <person name="Wang Y."/>
            <person name="Wakatake T."/>
            <person name="Sakakibara H."/>
            <person name="Demura T."/>
            <person name="Yamaguchi S."/>
            <person name="Yoneyama K."/>
            <person name="Manabe R.I."/>
            <person name="Nelson D.C."/>
            <person name="Schulman A.H."/>
            <person name="Timko M.P."/>
            <person name="dePamphilis C.W."/>
            <person name="Choi D."/>
            <person name="Shirasu K."/>
        </authorList>
    </citation>
    <scope>NUCLEOTIDE SEQUENCE [LARGE SCALE GENOMIC DNA]</scope>
    <source>
        <strain evidence="3">cv. UVA1</strain>
    </source>
</reference>
<gene>
    <name evidence="2" type="ORF">STAS_01991</name>
</gene>
<evidence type="ECO:0000256" key="1">
    <source>
        <dbReference type="SAM" id="MobiDB-lite"/>
    </source>
</evidence>
<organism evidence="2 3">
    <name type="scientific">Striga asiatica</name>
    <name type="common">Asiatic witchweed</name>
    <name type="synonym">Buchnera asiatica</name>
    <dbReference type="NCBI Taxonomy" id="4170"/>
    <lineage>
        <taxon>Eukaryota</taxon>
        <taxon>Viridiplantae</taxon>
        <taxon>Streptophyta</taxon>
        <taxon>Embryophyta</taxon>
        <taxon>Tracheophyta</taxon>
        <taxon>Spermatophyta</taxon>
        <taxon>Magnoliopsida</taxon>
        <taxon>eudicotyledons</taxon>
        <taxon>Gunneridae</taxon>
        <taxon>Pentapetalae</taxon>
        <taxon>asterids</taxon>
        <taxon>lamiids</taxon>
        <taxon>Lamiales</taxon>
        <taxon>Orobanchaceae</taxon>
        <taxon>Buchnereae</taxon>
        <taxon>Striga</taxon>
    </lineage>
</organism>
<dbReference type="AlphaFoldDB" id="A0A5A7P0L2"/>
<comment type="caution">
    <text evidence="2">The sequence shown here is derived from an EMBL/GenBank/DDBJ whole genome shotgun (WGS) entry which is preliminary data.</text>
</comment>
<feature type="region of interest" description="Disordered" evidence="1">
    <location>
        <begin position="63"/>
        <end position="103"/>
    </location>
</feature>
<name>A0A5A7P0L2_STRAF</name>
<feature type="compositionally biased region" description="Basic and acidic residues" evidence="1">
    <location>
        <begin position="63"/>
        <end position="79"/>
    </location>
</feature>
<accession>A0A5A7P0L2</accession>
<keyword evidence="3" id="KW-1185">Reference proteome</keyword>
<sequence length="103" mass="12197">MSGQTTLEREISKLEAYTDLSVDFEILFNRRMFISLKVESHRRALIDRWVVKSLMSDVDDEVNHYSKDEDYSEQAKDDLENIDDDNIEDIMDDEDDVDDEEEN</sequence>
<feature type="compositionally biased region" description="Acidic residues" evidence="1">
    <location>
        <begin position="80"/>
        <end position="103"/>
    </location>
</feature>
<protein>
    <submittedName>
        <fullName evidence="2">Uncharacterized protein</fullName>
    </submittedName>
</protein>
<evidence type="ECO:0000313" key="2">
    <source>
        <dbReference type="EMBL" id="GER26345.1"/>
    </source>
</evidence>
<dbReference type="EMBL" id="BKCP01001002">
    <property type="protein sequence ID" value="GER26345.1"/>
    <property type="molecule type" value="Genomic_DNA"/>
</dbReference>
<evidence type="ECO:0000313" key="3">
    <source>
        <dbReference type="Proteomes" id="UP000325081"/>
    </source>
</evidence>
<feature type="non-terminal residue" evidence="2">
    <location>
        <position position="103"/>
    </location>
</feature>
<proteinExistence type="predicted"/>